<dbReference type="SUPFAM" id="SSF101283">
    <property type="entry name" value="GRIP domain"/>
    <property type="match status" value="1"/>
</dbReference>
<gene>
    <name evidence="4" type="ORF">BEMITA_LOCUS4649</name>
</gene>
<reference evidence="4" key="1">
    <citation type="submission" date="2021-12" db="EMBL/GenBank/DDBJ databases">
        <authorList>
            <person name="King R."/>
        </authorList>
    </citation>
    <scope>NUCLEOTIDE SEQUENCE</scope>
</reference>
<evidence type="ECO:0000313" key="5">
    <source>
        <dbReference type="Proteomes" id="UP001152759"/>
    </source>
</evidence>
<name>A0A9P0A723_BEMTA</name>
<dbReference type="Proteomes" id="UP001152759">
    <property type="component" value="Chromosome 2"/>
</dbReference>
<keyword evidence="5" id="KW-1185">Reference proteome</keyword>
<dbReference type="SMART" id="SM00755">
    <property type="entry name" value="Grip"/>
    <property type="match status" value="1"/>
</dbReference>
<feature type="coiled-coil region" evidence="1">
    <location>
        <begin position="575"/>
        <end position="665"/>
    </location>
</feature>
<accession>A0A9P0A723</accession>
<organism evidence="4 5">
    <name type="scientific">Bemisia tabaci</name>
    <name type="common">Sweetpotato whitefly</name>
    <name type="synonym">Aleurodes tabaci</name>
    <dbReference type="NCBI Taxonomy" id="7038"/>
    <lineage>
        <taxon>Eukaryota</taxon>
        <taxon>Metazoa</taxon>
        <taxon>Ecdysozoa</taxon>
        <taxon>Arthropoda</taxon>
        <taxon>Hexapoda</taxon>
        <taxon>Insecta</taxon>
        <taxon>Pterygota</taxon>
        <taxon>Neoptera</taxon>
        <taxon>Paraneoptera</taxon>
        <taxon>Hemiptera</taxon>
        <taxon>Sternorrhyncha</taxon>
        <taxon>Aleyrodoidea</taxon>
        <taxon>Aleyrodidae</taxon>
        <taxon>Aleyrodinae</taxon>
        <taxon>Bemisia</taxon>
    </lineage>
</organism>
<evidence type="ECO:0000313" key="4">
    <source>
        <dbReference type="EMBL" id="CAH0385423.1"/>
    </source>
</evidence>
<dbReference type="GO" id="GO:0031267">
    <property type="term" value="F:small GTPase binding"/>
    <property type="evidence" value="ECO:0007669"/>
    <property type="project" value="TreeGrafter"/>
</dbReference>
<dbReference type="Pfam" id="PF01465">
    <property type="entry name" value="GRIP"/>
    <property type="match status" value="1"/>
</dbReference>
<feature type="region of interest" description="Disordered" evidence="2">
    <location>
        <begin position="234"/>
        <end position="260"/>
    </location>
</feature>
<feature type="compositionally biased region" description="Basic and acidic residues" evidence="2">
    <location>
        <begin position="62"/>
        <end position="73"/>
    </location>
</feature>
<dbReference type="PANTHER" id="PTHR19327:SF0">
    <property type="entry name" value="GOLGIN SUBFAMILY A MEMBER 4"/>
    <property type="match status" value="1"/>
</dbReference>
<evidence type="ECO:0000259" key="3">
    <source>
        <dbReference type="PROSITE" id="PS50913"/>
    </source>
</evidence>
<evidence type="ECO:0000256" key="1">
    <source>
        <dbReference type="SAM" id="Coils"/>
    </source>
</evidence>
<sequence>MFKKLKDKITEEVKQSPLKFQASVQQLAQAVAPSVTSSTSEATLNDHFVISEDDSGISQTEQSKDKTEFRDDDGMSTLSFSRRSSLSSATNDLFPVYESPSAFNQFQSDLESNASEVEDFFTSYQLDHISKEKLYHTCRKIQSRYQKYKGRYSDLVRHYKKLEQENQKAKSILSETQDKALRRIADLKEQCQLEQKAKAHLEESLRNDIEERDHIINTLNTKIGYLRDSSESGIETESLSKTNGSSENLPTSPVATFPPVSSSGDAALKEKIKNLEELLQKSKGVIIEKINTIKDLNKENTELKSEVKELATVKDKVVSLQKLVETLQKSEEEAAISAAETKQSIYLELESKEAQVKNLKETLAKALQEKARLSDKVANLEASMQSSEDIAVKLAKAEKELERKWSAKLNASESHFMRLLDEKDRLMKKLQGENELLQSRKVEFKPQEPEDLSKEKSCKDLSLNTTEIANLMDGTLNIPSNSGNDVKKPEDGEELLVPLEDELLLSPPPEDKKSVCELKNIIELLKGELNEKETKLRHINEHSLSNSAKLNLSIEKVNQMESDFRSKREEWMQMKTQYEKQIEGYLSEIANLNCSLEDLRVQIKDKEGEVTNYSATISDYRQSLTNLKEELGLKTQENGSLRSEISELKNELTKYKSNHLKADQLEKDFVSLTSKFEEETSKCAQIVCDLNAKSEELENIRDKNSSLKQEIDQLSKTVEERDTSLTELQSSLSKAEKNFENEMTSLKGSNNELLSNLKTLEGLLSSKDDEIAGHRNLVTNLEKSIASLKQQLQNSHDESQVELLRAEIKDLKNKNESAAAELQKYDLTLNELHVKLQDYETKLQEAENAKKELENCLKDKQRYDTKTNIPISELISNLVESNQSASHNEAALNNLRLELEVCKESKEKWQLTAKETKKALAILKDDVLSLRAEFAKTFNKTKEDCLNLLTDCQNYTLKFVEEKKRSFDIIAREFEHRESELKSIQFELCEKIKDIKQAVNSKNSEIEAQQKRISELISRVQISETITNDYSERIKVLQAELVSKNKIIDALKSDQGNQELSNIGEEHSAEWSQKELEIEKLKSEVAELKEQLNFKNSEVKDFHVGSMSVESEAIRSECKQLNNASTRHLLEKSREVEDATSDLSLVEIENLELRHQQEIHEIEKRYASLLAEKYKEYEILEAKYHEQELEQERRLNKEVREIIKDAKESEELQNEQLDEFRLQLQQTEKEATSKIEELKQAHLVEMNATIKKWKNFLDKKIAELEQKHCDEVMALTREWHQERKIDCENIPAANTVYQKQELEKLANSAGADSETVESLNIQLKALKKELNDERSLRKHEVQELQQLLSKKNSFRQPKECMEQDLEDCTEMEYLRNILYEYMMGKEPVVLARVLAALVKFDSEQTSRVLQKEEQRYTLLGQLGMS</sequence>
<feature type="coiled-coil region" evidence="1">
    <location>
        <begin position="1145"/>
        <end position="1241"/>
    </location>
</feature>
<dbReference type="GO" id="GO:0005794">
    <property type="term" value="C:Golgi apparatus"/>
    <property type="evidence" value="ECO:0007669"/>
    <property type="project" value="TreeGrafter"/>
</dbReference>
<dbReference type="EMBL" id="OU963863">
    <property type="protein sequence ID" value="CAH0385423.1"/>
    <property type="molecule type" value="Genomic_DNA"/>
</dbReference>
<feature type="coiled-coil region" evidence="1">
    <location>
        <begin position="1316"/>
        <end position="1347"/>
    </location>
</feature>
<feature type="coiled-coil region" evidence="1">
    <location>
        <begin position="690"/>
        <end position="717"/>
    </location>
</feature>
<feature type="region of interest" description="Disordered" evidence="2">
    <location>
        <begin position="50"/>
        <end position="76"/>
    </location>
</feature>
<evidence type="ECO:0000256" key="2">
    <source>
        <dbReference type="SAM" id="MobiDB-lite"/>
    </source>
</evidence>
<dbReference type="Gene3D" id="1.10.287.1490">
    <property type="match status" value="1"/>
</dbReference>
<dbReference type="PROSITE" id="PS50913">
    <property type="entry name" value="GRIP"/>
    <property type="match status" value="1"/>
</dbReference>
<feature type="coiled-coil region" evidence="1">
    <location>
        <begin position="992"/>
        <end position="1098"/>
    </location>
</feature>
<feature type="coiled-coil region" evidence="1">
    <location>
        <begin position="892"/>
        <end position="933"/>
    </location>
</feature>
<feature type="domain" description="GRIP" evidence="3">
    <location>
        <begin position="1364"/>
        <end position="1411"/>
    </location>
</feature>
<proteinExistence type="predicted"/>
<dbReference type="InterPro" id="IPR000237">
    <property type="entry name" value="GRIP_dom"/>
</dbReference>
<protein>
    <recommendedName>
        <fullName evidence="3">GRIP domain-containing protein</fullName>
    </recommendedName>
</protein>
<keyword evidence="1" id="KW-0175">Coiled coil</keyword>
<dbReference type="Gene3D" id="1.10.220.60">
    <property type="entry name" value="GRIP domain"/>
    <property type="match status" value="1"/>
</dbReference>
<feature type="coiled-coil region" evidence="1">
    <location>
        <begin position="286"/>
        <end position="390"/>
    </location>
</feature>
<feature type="coiled-coil region" evidence="1">
    <location>
        <begin position="145"/>
        <end position="204"/>
    </location>
</feature>
<dbReference type="PANTHER" id="PTHR19327">
    <property type="entry name" value="GOLGIN"/>
    <property type="match status" value="1"/>
</dbReference>
<dbReference type="GO" id="GO:0048193">
    <property type="term" value="P:Golgi vesicle transport"/>
    <property type="evidence" value="ECO:0007669"/>
    <property type="project" value="TreeGrafter"/>
</dbReference>
<feature type="coiled-coil region" evidence="1">
    <location>
        <begin position="771"/>
        <end position="866"/>
    </location>
</feature>